<name>A0A975BFG1_9BACT</name>
<gene>
    <name evidence="6" type="ORF">dnm_003120</name>
</gene>
<evidence type="ECO:0000259" key="4">
    <source>
        <dbReference type="Pfam" id="PF09822"/>
    </source>
</evidence>
<evidence type="ECO:0000256" key="3">
    <source>
        <dbReference type="SAM" id="Phobius"/>
    </source>
</evidence>
<reference evidence="6" key="1">
    <citation type="journal article" date="2021" name="Microb. Physiol.">
        <title>Proteogenomic Insights into the Physiology of Marine, Sulfate-Reducing, Filamentous Desulfonema limicola and Desulfonema magnum.</title>
        <authorList>
            <person name="Schnaars V."/>
            <person name="Wohlbrand L."/>
            <person name="Scheve S."/>
            <person name="Hinrichs C."/>
            <person name="Reinhardt R."/>
            <person name="Rabus R."/>
        </authorList>
    </citation>
    <scope>NUCLEOTIDE SEQUENCE</scope>
    <source>
        <strain evidence="6">4be13</strain>
    </source>
</reference>
<dbReference type="RefSeq" id="WP_207680852.1">
    <property type="nucleotide sequence ID" value="NZ_CP061800.1"/>
</dbReference>
<protein>
    <submittedName>
        <fullName evidence="6">ABC transporter domain-containing protein</fullName>
    </submittedName>
</protein>
<dbReference type="Proteomes" id="UP000663722">
    <property type="component" value="Chromosome"/>
</dbReference>
<sequence>MSDKKRGLEKSLFSAGGLVLILVILIFVNIIFAHANLRWDTTEDKLYSLSEGTRKILSELKEDVTIKVFYSKDNVNTPVHIKTYAGRILDFLSEYEHYSNGKVAVEIYNPKPDSEEEDWAVKYGIGGISLPTGEKIYFGLVVMAADQEETIKTLDPTREEHLEYDITRLISRVQSPKKHKVGIISPIPVFGQPQMAFNMQNQGQGQEPWMFVTELKKTYDVEEISMSSDEISDDIDLLILLHPRDAGESLEYAVDQYVLKGGNVVVFADPLSISDATGPQQQPKGSSLDKLFSAWGVSMERGKILVDFDYSTKLRTQNNQVEDNPLWISAQGESFNKEEITTAKLESMLLPMAGVIKKADDNAFEYTSLLKSSKNSSLTESFRVRFGAGHLRRDFKATVEAYDLAVRLRGKFKTAFPDGKPEAEKEDAKDSSDEKEDTAHLTEGEKNAVIIIVADADMLSDSYYMSRQNFLGFNISRVFNDNLNFLLNTTEMLTGSEELVGIRSRGTFERPFIRVQELERKAQARWLSREQELVRKVDETNRKLREFEQKKDKSQKFIMSEEQEAEIQKFQEEKRRINKELKEVRRNLRADIEALGTKVKVVNIALMPLFVSLGGISYALYRRKKSLRIEN</sequence>
<evidence type="ECO:0000313" key="7">
    <source>
        <dbReference type="Proteomes" id="UP000663722"/>
    </source>
</evidence>
<feature type="domain" description="DUF7088" evidence="5">
    <location>
        <begin position="43"/>
        <end position="142"/>
    </location>
</feature>
<feature type="transmembrane region" description="Helical" evidence="3">
    <location>
        <begin position="12"/>
        <end position="32"/>
    </location>
</feature>
<evidence type="ECO:0000259" key="5">
    <source>
        <dbReference type="Pfam" id="PF23357"/>
    </source>
</evidence>
<evidence type="ECO:0000313" key="6">
    <source>
        <dbReference type="EMBL" id="QTA84318.1"/>
    </source>
</evidence>
<keyword evidence="3" id="KW-0812">Transmembrane</keyword>
<dbReference type="Pfam" id="PF09822">
    <property type="entry name" value="ABC_transp_aux"/>
    <property type="match status" value="1"/>
</dbReference>
<feature type="region of interest" description="Disordered" evidence="2">
    <location>
        <begin position="417"/>
        <end position="440"/>
    </location>
</feature>
<evidence type="ECO:0000256" key="2">
    <source>
        <dbReference type="SAM" id="MobiDB-lite"/>
    </source>
</evidence>
<feature type="domain" description="ABC-type uncharacterised transport system" evidence="4">
    <location>
        <begin position="180"/>
        <end position="488"/>
    </location>
</feature>
<feature type="transmembrane region" description="Helical" evidence="3">
    <location>
        <begin position="601"/>
        <end position="621"/>
    </location>
</feature>
<keyword evidence="7" id="KW-1185">Reference proteome</keyword>
<keyword evidence="3" id="KW-1133">Transmembrane helix</keyword>
<keyword evidence="1" id="KW-0175">Coiled coil</keyword>
<dbReference type="InterPro" id="IPR019196">
    <property type="entry name" value="ABC_transp_unknown"/>
</dbReference>
<keyword evidence="3" id="KW-0472">Membrane</keyword>
<evidence type="ECO:0000256" key="1">
    <source>
        <dbReference type="SAM" id="Coils"/>
    </source>
</evidence>
<dbReference type="InterPro" id="IPR055396">
    <property type="entry name" value="DUF7088"/>
</dbReference>
<dbReference type="EMBL" id="CP061800">
    <property type="protein sequence ID" value="QTA84318.1"/>
    <property type="molecule type" value="Genomic_DNA"/>
</dbReference>
<feature type="compositionally biased region" description="Basic and acidic residues" evidence="2">
    <location>
        <begin position="419"/>
        <end position="440"/>
    </location>
</feature>
<feature type="coiled-coil region" evidence="1">
    <location>
        <begin position="530"/>
        <end position="598"/>
    </location>
</feature>
<dbReference type="AlphaFoldDB" id="A0A975BFG1"/>
<organism evidence="6 7">
    <name type="scientific">Desulfonema magnum</name>
    <dbReference type="NCBI Taxonomy" id="45655"/>
    <lineage>
        <taxon>Bacteria</taxon>
        <taxon>Pseudomonadati</taxon>
        <taxon>Thermodesulfobacteriota</taxon>
        <taxon>Desulfobacteria</taxon>
        <taxon>Desulfobacterales</taxon>
        <taxon>Desulfococcaceae</taxon>
        <taxon>Desulfonema</taxon>
    </lineage>
</organism>
<dbReference type="Pfam" id="PF23357">
    <property type="entry name" value="DUF7088"/>
    <property type="match status" value="1"/>
</dbReference>
<dbReference type="KEGG" id="dmm:dnm_003120"/>
<accession>A0A975BFG1</accession>
<proteinExistence type="predicted"/>